<organism evidence="1">
    <name type="scientific">Cupriavidus taiwanensis</name>
    <dbReference type="NCBI Taxonomy" id="164546"/>
    <lineage>
        <taxon>Bacteria</taxon>
        <taxon>Pseudomonadati</taxon>
        <taxon>Pseudomonadota</taxon>
        <taxon>Betaproteobacteria</taxon>
        <taxon>Burkholderiales</taxon>
        <taxon>Burkholderiaceae</taxon>
        <taxon>Cupriavidus</taxon>
    </lineage>
</organism>
<comment type="caution">
    <text evidence="1">The sequence shown here is derived from an EMBL/GenBank/DDBJ whole genome shotgun (WGS) entry which is preliminary data.</text>
</comment>
<dbReference type="AlphaFoldDB" id="A0A375CF25"/>
<proteinExistence type="predicted"/>
<gene>
    <name evidence="1" type="ORF">CBM2589_A90346</name>
</gene>
<sequence>MVARQERAAPACAVHLQSIVYLKIHKFNVNNEIMHYGCTYCPHSPTVRVNVIFYYESKNL</sequence>
<reference evidence="1" key="1">
    <citation type="submission" date="2018-01" db="EMBL/GenBank/DDBJ databases">
        <authorList>
            <person name="Clerissi C."/>
        </authorList>
    </citation>
    <scope>NUCLEOTIDE SEQUENCE</scope>
    <source>
        <strain evidence="1">Cupriavidus taiwanensis STM 3521</strain>
    </source>
</reference>
<evidence type="ECO:0000313" key="1">
    <source>
        <dbReference type="EMBL" id="SOY68876.1"/>
    </source>
</evidence>
<name>A0A375CF25_9BURK</name>
<protein>
    <submittedName>
        <fullName evidence="1">Uncharacterized protein</fullName>
    </submittedName>
</protein>
<dbReference type="EMBL" id="OFSP01000039">
    <property type="protein sequence ID" value="SOY68876.1"/>
    <property type="molecule type" value="Genomic_DNA"/>
</dbReference>
<dbReference type="Proteomes" id="UP000256297">
    <property type="component" value="Chromosome CBM2589_a"/>
</dbReference>
<accession>A0A375CF25</accession>